<keyword evidence="1" id="KW-0805">Transcription regulation</keyword>
<reference evidence="4 5" key="1">
    <citation type="journal article" date="2019" name="Int. J. Syst. Evol. Microbiol.">
        <title>The Global Catalogue of Microorganisms (GCM) 10K type strain sequencing project: providing services to taxonomists for standard genome sequencing and annotation.</title>
        <authorList>
            <consortium name="The Broad Institute Genomics Platform"/>
            <consortium name="The Broad Institute Genome Sequencing Center for Infectious Disease"/>
            <person name="Wu L."/>
            <person name="Ma J."/>
        </authorList>
    </citation>
    <scope>NUCLEOTIDE SEQUENCE [LARGE SCALE GENOMIC DNA]</scope>
    <source>
        <strain evidence="4 5">CGMCC 1.12543</strain>
    </source>
</reference>
<protein>
    <submittedName>
        <fullName evidence="4">Helix-turn-helix domain-containing protein</fullName>
    </submittedName>
</protein>
<evidence type="ECO:0000259" key="3">
    <source>
        <dbReference type="Pfam" id="PF04967"/>
    </source>
</evidence>
<dbReference type="AlphaFoldDB" id="A0ABD5RK48"/>
<gene>
    <name evidence="4" type="ORF">ACFPYI_04395</name>
</gene>
<keyword evidence="2" id="KW-0804">Transcription</keyword>
<dbReference type="Proteomes" id="UP001596099">
    <property type="component" value="Unassembled WGS sequence"/>
</dbReference>
<evidence type="ECO:0000256" key="1">
    <source>
        <dbReference type="ARBA" id="ARBA00023015"/>
    </source>
</evidence>
<dbReference type="PANTHER" id="PTHR34236:SF1">
    <property type="entry name" value="DIMETHYL SULFOXIDE REDUCTASE TRANSCRIPTIONAL ACTIVATOR"/>
    <property type="match status" value="1"/>
</dbReference>
<dbReference type="EMBL" id="JBHSQH010000001">
    <property type="protein sequence ID" value="MFC5970564.1"/>
    <property type="molecule type" value="Genomic_DNA"/>
</dbReference>
<organism evidence="4 5">
    <name type="scientific">Halomarina salina</name>
    <dbReference type="NCBI Taxonomy" id="1872699"/>
    <lineage>
        <taxon>Archaea</taxon>
        <taxon>Methanobacteriati</taxon>
        <taxon>Methanobacteriota</taxon>
        <taxon>Stenosarchaea group</taxon>
        <taxon>Halobacteria</taxon>
        <taxon>Halobacteriales</taxon>
        <taxon>Natronomonadaceae</taxon>
        <taxon>Halomarina</taxon>
    </lineage>
</organism>
<dbReference type="PANTHER" id="PTHR34236">
    <property type="entry name" value="DIMETHYL SULFOXIDE REDUCTASE TRANSCRIPTIONAL ACTIVATOR"/>
    <property type="match status" value="1"/>
</dbReference>
<evidence type="ECO:0000313" key="5">
    <source>
        <dbReference type="Proteomes" id="UP001596099"/>
    </source>
</evidence>
<name>A0ABD5RK48_9EURY</name>
<feature type="domain" description="HTH bat-type" evidence="3">
    <location>
        <begin position="12"/>
        <end position="63"/>
    </location>
</feature>
<proteinExistence type="predicted"/>
<evidence type="ECO:0000256" key="2">
    <source>
        <dbReference type="ARBA" id="ARBA00023163"/>
    </source>
</evidence>
<accession>A0ABD5RK48</accession>
<evidence type="ECO:0000313" key="4">
    <source>
        <dbReference type="EMBL" id="MFC5970564.1"/>
    </source>
</evidence>
<dbReference type="Pfam" id="PF04967">
    <property type="entry name" value="HTH_10"/>
    <property type="match status" value="1"/>
</dbReference>
<sequence length="78" mass="8706">MDGVEPTDGVPLTGIEREVLYTAVDEGYFGVPRRISTVELAEAVGVSTTALTEHLRRGMTKVLREKMQEERPSSRTER</sequence>
<dbReference type="InterPro" id="IPR007050">
    <property type="entry name" value="HTH_bacterioopsin"/>
</dbReference>
<comment type="caution">
    <text evidence="4">The sequence shown here is derived from an EMBL/GenBank/DDBJ whole genome shotgun (WGS) entry which is preliminary data.</text>
</comment>
<dbReference type="RefSeq" id="WP_247420009.1">
    <property type="nucleotide sequence ID" value="NZ_JALLGW010000002.1"/>
</dbReference>
<keyword evidence="5" id="KW-1185">Reference proteome</keyword>